<organism evidence="4 5">
    <name type="scientific">Amycolatopsis deserti</name>
    <dbReference type="NCBI Taxonomy" id="185696"/>
    <lineage>
        <taxon>Bacteria</taxon>
        <taxon>Bacillati</taxon>
        <taxon>Actinomycetota</taxon>
        <taxon>Actinomycetes</taxon>
        <taxon>Pseudonocardiales</taxon>
        <taxon>Pseudonocardiaceae</taxon>
        <taxon>Amycolatopsis</taxon>
    </lineage>
</organism>
<dbReference type="PANTHER" id="PTHR10742:SF410">
    <property type="entry name" value="LYSINE-SPECIFIC HISTONE DEMETHYLASE 2"/>
    <property type="match status" value="1"/>
</dbReference>
<evidence type="ECO:0000256" key="1">
    <source>
        <dbReference type="ARBA" id="ARBA00001974"/>
    </source>
</evidence>
<dbReference type="EMBL" id="BNAU01000002">
    <property type="protein sequence ID" value="GHE88754.1"/>
    <property type="molecule type" value="Genomic_DNA"/>
</dbReference>
<gene>
    <name evidence="4" type="ORF">GCM10017786_20960</name>
</gene>
<dbReference type="InterPro" id="IPR036188">
    <property type="entry name" value="FAD/NAD-bd_sf"/>
</dbReference>
<evidence type="ECO:0000256" key="2">
    <source>
        <dbReference type="ARBA" id="ARBA00023002"/>
    </source>
</evidence>
<dbReference type="InterPro" id="IPR050281">
    <property type="entry name" value="Flavin_monoamine_oxidase"/>
</dbReference>
<proteinExistence type="predicted"/>
<dbReference type="PRINTS" id="PR00757">
    <property type="entry name" value="AMINEOXDASEF"/>
</dbReference>
<dbReference type="Gene3D" id="3.50.50.60">
    <property type="entry name" value="FAD/NAD(P)-binding domain"/>
    <property type="match status" value="1"/>
</dbReference>
<reference evidence="5" key="1">
    <citation type="journal article" date="2019" name="Int. J. Syst. Evol. Microbiol.">
        <title>The Global Catalogue of Microorganisms (GCM) 10K type strain sequencing project: providing services to taxonomists for standard genome sequencing and annotation.</title>
        <authorList>
            <consortium name="The Broad Institute Genomics Platform"/>
            <consortium name="The Broad Institute Genome Sequencing Center for Infectious Disease"/>
            <person name="Wu L."/>
            <person name="Ma J."/>
        </authorList>
    </citation>
    <scope>NUCLEOTIDE SEQUENCE [LARGE SCALE GENOMIC DNA]</scope>
    <source>
        <strain evidence="5">CGMCC 4.7677</strain>
    </source>
</reference>
<keyword evidence="5" id="KW-1185">Reference proteome</keyword>
<accession>A0ABQ3IQL9</accession>
<dbReference type="Pfam" id="PF01593">
    <property type="entry name" value="Amino_oxidase"/>
    <property type="match status" value="1"/>
</dbReference>
<sequence length="433" mass="46131">MSTVVVGAGLAGLAAARKLQAAGEEVVVLEATSRVGGRTRTERDRLRHGQPADLGGSFIDLGQNRILRACAEFGVKLTPTMNLLRPGPDGRVDIASVLENTVVCQGRRLTPEESAKVADEVRAALNAVPPVATESIASWTARARLSPLARTLVRAQAGANPVHEPEETPMSTIHPPHSGKTCWMIPGGADALATAMAAGLDIRFGQVVRSIRQNQETFETTVKTASAEFTTANVIVATPVTPTRRISFDPVLPEWKTQALLTTSMSQGGKVAGQYAGGTELRRRLGTTVTSDGPISFAWAGEPGEHDTVVVYGLVPDLSDGFLRDEDRALAALDDLVRVASGTEPERLSGVLQDWTRDEYAGGVVSCPMADFPRLPALLARAVGWGRIHFAGEHTAEHWVSSMDGALRSGDRAADEVLLQRSLTPTAWRKTAT</sequence>
<comment type="cofactor">
    <cofactor evidence="1">
        <name>FAD</name>
        <dbReference type="ChEBI" id="CHEBI:57692"/>
    </cofactor>
</comment>
<evidence type="ECO:0000313" key="5">
    <source>
        <dbReference type="Proteomes" id="UP000605897"/>
    </source>
</evidence>
<dbReference type="SUPFAM" id="SSF51905">
    <property type="entry name" value="FAD/NAD(P)-binding domain"/>
    <property type="match status" value="1"/>
</dbReference>
<dbReference type="PANTHER" id="PTHR10742">
    <property type="entry name" value="FLAVIN MONOAMINE OXIDASE"/>
    <property type="match status" value="1"/>
</dbReference>
<comment type="caution">
    <text evidence="4">The sequence shown here is derived from an EMBL/GenBank/DDBJ whole genome shotgun (WGS) entry which is preliminary data.</text>
</comment>
<dbReference type="InterPro" id="IPR001613">
    <property type="entry name" value="Flavin_amine_oxidase"/>
</dbReference>
<dbReference type="InterPro" id="IPR002937">
    <property type="entry name" value="Amino_oxidase"/>
</dbReference>
<name>A0ABQ3IQL9_9PSEU</name>
<protein>
    <recommendedName>
        <fullName evidence="3">Amine oxidase domain-containing protein</fullName>
    </recommendedName>
</protein>
<keyword evidence="2" id="KW-0560">Oxidoreductase</keyword>
<dbReference type="Proteomes" id="UP000605897">
    <property type="component" value="Unassembled WGS sequence"/>
</dbReference>
<feature type="domain" description="Amine oxidase" evidence="3">
    <location>
        <begin position="10"/>
        <end position="418"/>
    </location>
</feature>
<evidence type="ECO:0000313" key="4">
    <source>
        <dbReference type="EMBL" id="GHE88754.1"/>
    </source>
</evidence>
<dbReference type="RefSeq" id="WP_191244315.1">
    <property type="nucleotide sequence ID" value="NZ_BNAU01000002.1"/>
</dbReference>
<evidence type="ECO:0000259" key="3">
    <source>
        <dbReference type="Pfam" id="PF01593"/>
    </source>
</evidence>